<dbReference type="InterPro" id="IPR012448">
    <property type="entry name" value="DUF1652"/>
</dbReference>
<evidence type="ECO:0000313" key="1">
    <source>
        <dbReference type="EMBL" id="PNF77923.1"/>
    </source>
</evidence>
<proteinExistence type="predicted"/>
<organism evidence="1 2">
    <name type="scientific">Stutzerimonas degradans</name>
    <dbReference type="NCBI Taxonomy" id="2968968"/>
    <lineage>
        <taxon>Bacteria</taxon>
        <taxon>Pseudomonadati</taxon>
        <taxon>Pseudomonadota</taxon>
        <taxon>Gammaproteobacteria</taxon>
        <taxon>Pseudomonadales</taxon>
        <taxon>Pseudomonadaceae</taxon>
        <taxon>Stutzerimonas</taxon>
    </lineage>
</organism>
<dbReference type="Proteomes" id="UP000235881">
    <property type="component" value="Unassembled WGS sequence"/>
</dbReference>
<name>A0A8E2U4Q7_9GAMM</name>
<gene>
    <name evidence="1" type="ORF">CXK95_01110</name>
</gene>
<dbReference type="Pfam" id="PF07865">
    <property type="entry name" value="DUF1652"/>
    <property type="match status" value="1"/>
</dbReference>
<keyword evidence="2" id="KW-1185">Reference proteome</keyword>
<sequence>MRQTRQSALFAKGRPVKAMNQPTAFLFLQDYFSPLVFQASMDSPSTIAVTLIDPTSGDKIALPGISCTTSLTYEGIFVLIQTIESRLAKSMPGFLARLNLARRQR</sequence>
<dbReference type="AlphaFoldDB" id="A0A8E2U4Q7"/>
<evidence type="ECO:0000313" key="2">
    <source>
        <dbReference type="Proteomes" id="UP000235881"/>
    </source>
</evidence>
<protein>
    <submittedName>
        <fullName evidence="1">Uncharacterized protein</fullName>
    </submittedName>
</protein>
<dbReference type="EMBL" id="POUK01000001">
    <property type="protein sequence ID" value="PNF77923.1"/>
    <property type="molecule type" value="Genomic_DNA"/>
</dbReference>
<comment type="caution">
    <text evidence="1">The sequence shown here is derived from an EMBL/GenBank/DDBJ whole genome shotgun (WGS) entry which is preliminary data.</text>
</comment>
<reference evidence="1 2" key="1">
    <citation type="submission" date="2018-01" db="EMBL/GenBank/DDBJ databases">
        <title>Denitrification phenotypes of diverse strains of Pseudomonas stutzeri.</title>
        <authorList>
            <person name="Milligan D.A."/>
            <person name="Bergaust L."/>
            <person name="Bakken L.R."/>
            <person name="Frostegard A."/>
        </authorList>
    </citation>
    <scope>NUCLEOTIDE SEQUENCE [LARGE SCALE GENOMIC DNA]</scope>
    <source>
        <strain evidence="1 2">DSM 50238</strain>
    </source>
</reference>
<accession>A0A8E2U4Q7</accession>